<gene>
    <name evidence="8" type="primary">aprX</name>
    <name evidence="8" type="ORF">MOMUL_03010</name>
</gene>
<dbReference type="InterPro" id="IPR034058">
    <property type="entry name" value="TagA/B/C/D_pept_dom"/>
</dbReference>
<dbReference type="AlphaFoldDB" id="A0A151B100"/>
<keyword evidence="3 5" id="KW-0378">Hydrolase</keyword>
<reference evidence="8 9" key="1">
    <citation type="submission" date="2016-02" db="EMBL/GenBank/DDBJ databases">
        <title>Genome sequence of Moorella mulderi DSM 14980.</title>
        <authorList>
            <person name="Poehlein A."/>
            <person name="Daniel R."/>
        </authorList>
    </citation>
    <scope>NUCLEOTIDE SEQUENCE [LARGE SCALE GENOMIC DNA]</scope>
    <source>
        <strain evidence="8 9">DSM 14980</strain>
    </source>
</reference>
<dbReference type="Pfam" id="PF00395">
    <property type="entry name" value="SLH"/>
    <property type="match status" value="3"/>
</dbReference>
<dbReference type="Pfam" id="PF00082">
    <property type="entry name" value="Peptidase_S8"/>
    <property type="match status" value="1"/>
</dbReference>
<name>A0A151B100_9FIRM</name>
<feature type="domain" description="SLH" evidence="7">
    <location>
        <begin position="1020"/>
        <end position="1081"/>
    </location>
</feature>
<accession>A0A151B100</accession>
<comment type="caution">
    <text evidence="8">The sequence shown here is derived from an EMBL/GenBank/DDBJ whole genome shotgun (WGS) entry which is preliminary data.</text>
</comment>
<protein>
    <submittedName>
        <fullName evidence="8">Serine protease AprX</fullName>
        <ecNumber evidence="8">3.4.21.-</ecNumber>
    </submittedName>
</protein>
<organism evidence="8 9">
    <name type="scientific">Moorella mulderi DSM 14980</name>
    <dbReference type="NCBI Taxonomy" id="1122241"/>
    <lineage>
        <taxon>Bacteria</taxon>
        <taxon>Bacillati</taxon>
        <taxon>Bacillota</taxon>
        <taxon>Clostridia</taxon>
        <taxon>Neomoorellales</taxon>
        <taxon>Neomoorellaceae</taxon>
        <taxon>Neomoorella</taxon>
    </lineage>
</organism>
<dbReference type="Proteomes" id="UP000075670">
    <property type="component" value="Unassembled WGS sequence"/>
</dbReference>
<dbReference type="CDD" id="cd04842">
    <property type="entry name" value="Peptidases_S8_Kp43_protease"/>
    <property type="match status" value="1"/>
</dbReference>
<proteinExistence type="inferred from homology"/>
<keyword evidence="1 5" id="KW-0645">Protease</keyword>
<feature type="domain" description="SLH" evidence="7">
    <location>
        <begin position="1198"/>
        <end position="1251"/>
    </location>
</feature>
<dbReference type="EC" id="3.4.21.-" evidence="8"/>
<evidence type="ECO:0000256" key="1">
    <source>
        <dbReference type="ARBA" id="ARBA00022670"/>
    </source>
</evidence>
<evidence type="ECO:0000256" key="5">
    <source>
        <dbReference type="PROSITE-ProRule" id="PRU01240"/>
    </source>
</evidence>
<dbReference type="InterPro" id="IPR000209">
    <property type="entry name" value="Peptidase_S8/S53_dom"/>
</dbReference>
<feature type="active site" description="Charge relay system" evidence="5">
    <location>
        <position position="309"/>
    </location>
</feature>
<dbReference type="Gene3D" id="3.40.50.200">
    <property type="entry name" value="Peptidase S8/S53 domain"/>
    <property type="match status" value="1"/>
</dbReference>
<feature type="region of interest" description="Disordered" evidence="6">
    <location>
        <begin position="247"/>
        <end position="281"/>
    </location>
</feature>
<dbReference type="PATRIC" id="fig|1122241.3.peg.327"/>
<dbReference type="InterPro" id="IPR036852">
    <property type="entry name" value="Peptidase_S8/S53_dom_sf"/>
</dbReference>
<dbReference type="PROSITE" id="PS51272">
    <property type="entry name" value="SLH"/>
    <property type="match status" value="3"/>
</dbReference>
<evidence type="ECO:0000256" key="2">
    <source>
        <dbReference type="ARBA" id="ARBA00022737"/>
    </source>
</evidence>
<evidence type="ECO:0000313" key="9">
    <source>
        <dbReference type="Proteomes" id="UP000075670"/>
    </source>
</evidence>
<evidence type="ECO:0000313" key="8">
    <source>
        <dbReference type="EMBL" id="KYH33595.1"/>
    </source>
</evidence>
<dbReference type="PANTHER" id="PTHR43399">
    <property type="entry name" value="SUBTILISIN-RELATED"/>
    <property type="match status" value="1"/>
</dbReference>
<keyword evidence="4 5" id="KW-0720">Serine protease</keyword>
<dbReference type="GO" id="GO:0004252">
    <property type="term" value="F:serine-type endopeptidase activity"/>
    <property type="evidence" value="ECO:0007669"/>
    <property type="project" value="UniProtKB-UniRule"/>
</dbReference>
<dbReference type="PRINTS" id="PR00723">
    <property type="entry name" value="SUBTILISIN"/>
</dbReference>
<dbReference type="SUPFAM" id="SSF49785">
    <property type="entry name" value="Galactose-binding domain-like"/>
    <property type="match status" value="1"/>
</dbReference>
<dbReference type="InterPro" id="IPR008979">
    <property type="entry name" value="Galactose-bd-like_sf"/>
</dbReference>
<evidence type="ECO:0000259" key="7">
    <source>
        <dbReference type="PROSITE" id="PS51272"/>
    </source>
</evidence>
<keyword evidence="2" id="KW-0677">Repeat</keyword>
<feature type="active site" description="Charge relay system" evidence="5">
    <location>
        <position position="79"/>
    </location>
</feature>
<sequence>MRSILIGMSLHNIRTTARVTMLSVFLMLAVLLGPPPGWHGRGFLTDRAADITGARPLAAPGLVVPGGLTGKGEIVGLADSGLDAGSVSDIHADLQSTPGQMPKVVMLKSWAGREKADDPAGHGTHLAGIIAGTGAASNGQYRGIAPGASIYFQGMLNSRGELAPPEDLTRLFRPAYEAGVRIHVDGWGGGPNAYRDAAVQIDSFVRQYPDFLPIFGAGNSGPVQGSLTTEANSKNALVVGASESVRPTFSPDANDARRQADFSSRGPTGDGRYKPDLLAPGTGIVAPRSRLVEGNFPSDASYNVQSGTSQAAAVTGGAAAVLRQYLKTKGFAEPSAALLKAALVNGAWTPPEGPTAAFPGILDLAGTVLALEEQAMHLVDASQGLVAGQEMTFRVEVTTAAAPFKATLAWTDPVPPAGAAAALVNDLDLVVIAPDGRQFFGNDYSGAGKADHSNNLEKVYIKDPSPGTYTVKVRAITINKSALPGTRQPVQDFALAFGQLLERGVVAGVPGANQVTLTEGRTITAPPGGIKNCVDGVAAPADAAHILPGSDAYLGPHTLYIVGRRWQAAGVQALGTSEGDLFLEINSQARTGGYYLNPAGSLAVNNRPGVAADLPPGFSLAATLNPATQTLWRVLAGYQEKEGILARIDLEKRELWLLGRDAPYTFSSHAAVTFADKLVDSSRADLPYGAAWRAEPGTLVPGMAVRLVLNPATGLVEYIAVKRELALGKVARVDGSSLTLATGATYTLFPGAPVKRDGKPVQMNSIRPGDWVALNLMPGSREIITLVAYTTVTYGRVLYVSGDRRSLYLMDFANQFRLFELDDSTQVFRWGLPVNAATLTPGDWVRLTAAPGQGKAWRVDVATPAGETVKVLAGVDGQKGSLRTADGGSYTLSDRTLVTLNGYRVDAAGLPAWVPVTLTLLEGPEGPILARVAAASFPGSRPPELAISVLPRETGVLLKGTTTASRLYLNYDDGRQEIIPPDARGNFQWPLTGGERSVLLVALDQATSGVVGQKINLDNTLEEGFWDTRGHWAEEDIKKMAARGLLEGYEDGSFRPDSPVRRVELVAMLARLAGWAPGGGETLPFSDADSIPEWARAAVAAARAHGLVAGYEDGSFRPDRPVSRVEAAAFFTRYLEITGKNTGSGGDSANAATSAAGTAAPLLQESSSAQAGFFLPGVSDAASSLPGAADPGIPTPASLPFRDRDDVPAWGREAVARAYTKGLMRGVAPDVFAPLSPLTRAQAAAVLARVK</sequence>
<keyword evidence="9" id="KW-1185">Reference proteome</keyword>
<feature type="active site" description="Charge relay system" evidence="5">
    <location>
        <position position="122"/>
    </location>
</feature>
<evidence type="ECO:0000256" key="3">
    <source>
        <dbReference type="ARBA" id="ARBA00022801"/>
    </source>
</evidence>
<dbReference type="PIRSF" id="PIRSF037899">
    <property type="entry name" value="Subtilisin_rel_Moth_2364"/>
    <property type="match status" value="1"/>
</dbReference>
<dbReference type="EMBL" id="LTBC01000001">
    <property type="protein sequence ID" value="KYH33595.1"/>
    <property type="molecule type" value="Genomic_DNA"/>
</dbReference>
<feature type="domain" description="SLH" evidence="7">
    <location>
        <begin position="1082"/>
        <end position="1145"/>
    </location>
</feature>
<evidence type="ECO:0000256" key="6">
    <source>
        <dbReference type="SAM" id="MobiDB-lite"/>
    </source>
</evidence>
<comment type="similarity">
    <text evidence="5">Belongs to the peptidase S8 family.</text>
</comment>
<dbReference type="InterPro" id="IPR001119">
    <property type="entry name" value="SLH_dom"/>
</dbReference>
<dbReference type="InterPro" id="IPR017313">
    <property type="entry name" value="Moth2364"/>
</dbReference>
<dbReference type="GO" id="GO:0006508">
    <property type="term" value="P:proteolysis"/>
    <property type="evidence" value="ECO:0007669"/>
    <property type="project" value="UniProtKB-KW"/>
</dbReference>
<evidence type="ECO:0000256" key="4">
    <source>
        <dbReference type="ARBA" id="ARBA00022825"/>
    </source>
</evidence>
<dbReference type="PROSITE" id="PS51892">
    <property type="entry name" value="SUBTILASE"/>
    <property type="match status" value="1"/>
</dbReference>
<dbReference type="InterPro" id="IPR015500">
    <property type="entry name" value="Peptidase_S8_subtilisin-rel"/>
</dbReference>
<dbReference type="Gene3D" id="2.60.120.380">
    <property type="match status" value="1"/>
</dbReference>
<dbReference type="PANTHER" id="PTHR43399:SF5">
    <property type="entry name" value="PEPTIDASE S8 FAMILY WITH PROTEASE-ASSOCIATED DOMAIN"/>
    <property type="match status" value="1"/>
</dbReference>
<dbReference type="InterPro" id="IPR051048">
    <property type="entry name" value="Peptidase_S8/S53_subtilisin"/>
</dbReference>
<dbReference type="SUPFAM" id="SSF52743">
    <property type="entry name" value="Subtilisin-like"/>
    <property type="match status" value="1"/>
</dbReference>